<dbReference type="EMBL" id="QXGH01000032">
    <property type="protein sequence ID" value="RHW24442.1"/>
    <property type="molecule type" value="Genomic_DNA"/>
</dbReference>
<dbReference type="GO" id="GO:0016787">
    <property type="term" value="F:hydrolase activity"/>
    <property type="evidence" value="ECO:0007669"/>
    <property type="project" value="UniProtKB-KW"/>
</dbReference>
<protein>
    <submittedName>
        <fullName evidence="6">NUDIX domain-containing protein</fullName>
    </submittedName>
</protein>
<comment type="caution">
    <text evidence="6">The sequence shown here is derived from an EMBL/GenBank/DDBJ whole genome shotgun (WGS) entry which is preliminary data.</text>
</comment>
<dbReference type="InterPro" id="IPR000086">
    <property type="entry name" value="NUDIX_hydrolase_dom"/>
</dbReference>
<dbReference type="InterPro" id="IPR020476">
    <property type="entry name" value="Nudix_hydrolase"/>
</dbReference>
<dbReference type="Gene3D" id="3.90.79.10">
    <property type="entry name" value="Nucleoside Triphosphate Pyrophosphohydrolase"/>
    <property type="match status" value="1"/>
</dbReference>
<comment type="similarity">
    <text evidence="2 4">Belongs to the Nudix hydrolase family.</text>
</comment>
<evidence type="ECO:0000313" key="6">
    <source>
        <dbReference type="EMBL" id="RHW24442.1"/>
    </source>
</evidence>
<dbReference type="RefSeq" id="WP_118927866.1">
    <property type="nucleotide sequence ID" value="NZ_QXGH01000032.1"/>
</dbReference>
<name>A0A417XVK0_9ACTN</name>
<dbReference type="PROSITE" id="PS00893">
    <property type="entry name" value="NUDIX_BOX"/>
    <property type="match status" value="1"/>
</dbReference>
<evidence type="ECO:0000256" key="1">
    <source>
        <dbReference type="ARBA" id="ARBA00001946"/>
    </source>
</evidence>
<dbReference type="PROSITE" id="PS51462">
    <property type="entry name" value="NUDIX"/>
    <property type="match status" value="1"/>
</dbReference>
<keyword evidence="7" id="KW-1185">Reference proteome</keyword>
<sequence length="141" mass="15702">MTRFSSIALVDPRGWLLLQERDEHPVIDPEKWGFPGGGVEPGETWEEAAYRELEEETGIALDGGLELFAEFSVRHAHRDTDDSFCLFFGATDCSDEDIDCREGRQIVFVDPAAARGLDLTLAAAKALPEFLASDRYRSLLP</sequence>
<organism evidence="6 7">
    <name type="scientific">Nocardioides immobilis</name>
    <dbReference type="NCBI Taxonomy" id="2049295"/>
    <lineage>
        <taxon>Bacteria</taxon>
        <taxon>Bacillati</taxon>
        <taxon>Actinomycetota</taxon>
        <taxon>Actinomycetes</taxon>
        <taxon>Propionibacteriales</taxon>
        <taxon>Nocardioidaceae</taxon>
        <taxon>Nocardioides</taxon>
    </lineage>
</organism>
<keyword evidence="3 4" id="KW-0378">Hydrolase</keyword>
<dbReference type="InterPro" id="IPR020084">
    <property type="entry name" value="NUDIX_hydrolase_CS"/>
</dbReference>
<dbReference type="Proteomes" id="UP000283644">
    <property type="component" value="Unassembled WGS sequence"/>
</dbReference>
<feature type="domain" description="Nudix hydrolase" evidence="5">
    <location>
        <begin position="1"/>
        <end position="132"/>
    </location>
</feature>
<evidence type="ECO:0000256" key="4">
    <source>
        <dbReference type="RuleBase" id="RU003476"/>
    </source>
</evidence>
<evidence type="ECO:0000256" key="2">
    <source>
        <dbReference type="ARBA" id="ARBA00005582"/>
    </source>
</evidence>
<gene>
    <name evidence="6" type="ORF">D0Z08_24285</name>
</gene>
<dbReference type="PANTHER" id="PTHR43046">
    <property type="entry name" value="GDP-MANNOSE MANNOSYL HYDROLASE"/>
    <property type="match status" value="1"/>
</dbReference>
<proteinExistence type="inferred from homology"/>
<reference evidence="6 7" key="1">
    <citation type="submission" date="2018-09" db="EMBL/GenBank/DDBJ databases">
        <title>Genome sequencing of Nocardioides immobilis CCTCC AB 2017083 for comparison to Nocardioides silvaticus.</title>
        <authorList>
            <person name="Li C."/>
            <person name="Wang G."/>
        </authorList>
    </citation>
    <scope>NUCLEOTIDE SEQUENCE [LARGE SCALE GENOMIC DNA]</scope>
    <source>
        <strain evidence="6 7">CCTCC AB 2017083</strain>
    </source>
</reference>
<dbReference type="SUPFAM" id="SSF55811">
    <property type="entry name" value="Nudix"/>
    <property type="match status" value="1"/>
</dbReference>
<dbReference type="PANTHER" id="PTHR43046:SF14">
    <property type="entry name" value="MUTT_NUDIX FAMILY PROTEIN"/>
    <property type="match status" value="1"/>
</dbReference>
<dbReference type="InterPro" id="IPR015797">
    <property type="entry name" value="NUDIX_hydrolase-like_dom_sf"/>
</dbReference>
<dbReference type="PRINTS" id="PR00502">
    <property type="entry name" value="NUDIXFAMILY"/>
</dbReference>
<dbReference type="Pfam" id="PF00293">
    <property type="entry name" value="NUDIX"/>
    <property type="match status" value="1"/>
</dbReference>
<evidence type="ECO:0000256" key="3">
    <source>
        <dbReference type="ARBA" id="ARBA00022801"/>
    </source>
</evidence>
<dbReference type="AlphaFoldDB" id="A0A417XVK0"/>
<dbReference type="OrthoDB" id="161692at2"/>
<evidence type="ECO:0000259" key="5">
    <source>
        <dbReference type="PROSITE" id="PS51462"/>
    </source>
</evidence>
<accession>A0A417XVK0</accession>
<comment type="cofactor">
    <cofactor evidence="1">
        <name>Mg(2+)</name>
        <dbReference type="ChEBI" id="CHEBI:18420"/>
    </cofactor>
</comment>
<evidence type="ECO:0000313" key="7">
    <source>
        <dbReference type="Proteomes" id="UP000283644"/>
    </source>
</evidence>